<dbReference type="RefSeq" id="WP_072810074.1">
    <property type="nucleotide sequence ID" value="NZ_JAHWLX010000060.1"/>
</dbReference>
<organism evidence="2 3">
    <name type="scientific">Rhodococcus zopfii</name>
    <dbReference type="NCBI Taxonomy" id="43772"/>
    <lineage>
        <taxon>Bacteria</taxon>
        <taxon>Bacillati</taxon>
        <taxon>Actinomycetota</taxon>
        <taxon>Actinomycetes</taxon>
        <taxon>Mycobacteriales</taxon>
        <taxon>Nocardiaceae</taxon>
        <taxon>Rhodococcus</taxon>
    </lineage>
</organism>
<sequence length="192" mass="20225">MTEHDTHDGPIRLDGLLAVASEERQQLIDLSIRALAELLGSAPETDEDGDIAIPVHGFGVYVTVAEDSPELHVWASLLSEVGGRDDTAGLIAELSEEWPRLRFTLQQGHLLVSTILDADPFAPQHLVNLIGEIHDFTHELDDEFAARFGGVLDCDADDSYAGGCGGGGCGGDCACGHADDLGASIPVGEPEA</sequence>
<gene>
    <name evidence="2" type="ORF">F8M49_14760</name>
</gene>
<dbReference type="InterPro" id="IPR054343">
    <property type="entry name" value="TY-Chap_M"/>
</dbReference>
<evidence type="ECO:0000313" key="2">
    <source>
        <dbReference type="EMBL" id="MDV2476287.1"/>
    </source>
</evidence>
<protein>
    <recommendedName>
        <fullName evidence="1">TY-Chap central domain-containing protein</fullName>
    </recommendedName>
</protein>
<dbReference type="Proteomes" id="UP001275440">
    <property type="component" value="Unassembled WGS sequence"/>
</dbReference>
<evidence type="ECO:0000313" key="3">
    <source>
        <dbReference type="Proteomes" id="UP001275440"/>
    </source>
</evidence>
<comment type="caution">
    <text evidence="2">The sequence shown here is derived from an EMBL/GenBank/DDBJ whole genome shotgun (WGS) entry which is preliminary data.</text>
</comment>
<feature type="domain" description="TY-Chap central" evidence="1">
    <location>
        <begin position="29"/>
        <end position="151"/>
    </location>
</feature>
<dbReference type="Pfam" id="PF22551">
    <property type="entry name" value="TY-Chap1"/>
    <property type="match status" value="1"/>
</dbReference>
<proteinExistence type="predicted"/>
<keyword evidence="3" id="KW-1185">Reference proteome</keyword>
<accession>A0ABU3WRB3</accession>
<dbReference type="SUPFAM" id="SSF69635">
    <property type="entry name" value="Type III secretory system chaperone-like"/>
    <property type="match status" value="1"/>
</dbReference>
<name>A0ABU3WRB3_9NOCA</name>
<reference evidence="2 3" key="1">
    <citation type="submission" date="2019-10" db="EMBL/GenBank/DDBJ databases">
        <title>Draft Genome Assembly of Rhodococcus zopfii DSM44189.</title>
        <authorList>
            <person name="Sutton J.M."/>
            <person name="Akob D.M."/>
            <person name="Bushman T.J."/>
        </authorList>
    </citation>
    <scope>NUCLEOTIDE SEQUENCE [LARGE SCALE GENOMIC DNA]</scope>
    <source>
        <strain evidence="2 3">DSM 44189</strain>
    </source>
</reference>
<dbReference type="EMBL" id="WBMO01000001">
    <property type="protein sequence ID" value="MDV2476287.1"/>
    <property type="molecule type" value="Genomic_DNA"/>
</dbReference>
<evidence type="ECO:0000259" key="1">
    <source>
        <dbReference type="Pfam" id="PF22551"/>
    </source>
</evidence>